<dbReference type="EC" id="2.4.1.-" evidence="11"/>
<evidence type="ECO:0000256" key="10">
    <source>
        <dbReference type="ARBA" id="ARBA00023180"/>
    </source>
</evidence>
<evidence type="ECO:0000256" key="4">
    <source>
        <dbReference type="ARBA" id="ARBA00022676"/>
    </source>
</evidence>
<evidence type="ECO:0000259" key="12">
    <source>
        <dbReference type="Pfam" id="PF00852"/>
    </source>
</evidence>
<reference evidence="14 15" key="1">
    <citation type="journal article" date="2019" name="PLoS Biol.">
        <title>Sex chromosomes control vertical transmission of feminizing Wolbachia symbionts in an isopod.</title>
        <authorList>
            <person name="Becking T."/>
            <person name="Chebbi M.A."/>
            <person name="Giraud I."/>
            <person name="Moumen B."/>
            <person name="Laverre T."/>
            <person name="Caubet Y."/>
            <person name="Peccoud J."/>
            <person name="Gilbert C."/>
            <person name="Cordaux R."/>
        </authorList>
    </citation>
    <scope>NUCLEOTIDE SEQUENCE [LARGE SCALE GENOMIC DNA]</scope>
    <source>
        <strain evidence="14">ANa2</strain>
        <tissue evidence="14">Whole body excluding digestive tract and cuticle</tissue>
    </source>
</reference>
<keyword evidence="6 11" id="KW-0812">Transmembrane</keyword>
<dbReference type="UniPathway" id="UPA00378"/>
<evidence type="ECO:0000259" key="13">
    <source>
        <dbReference type="Pfam" id="PF17039"/>
    </source>
</evidence>
<evidence type="ECO:0000256" key="9">
    <source>
        <dbReference type="ARBA" id="ARBA00023136"/>
    </source>
</evidence>
<dbReference type="Pfam" id="PF00852">
    <property type="entry name" value="Glyco_transf_10"/>
    <property type="match status" value="1"/>
</dbReference>
<evidence type="ECO:0000256" key="5">
    <source>
        <dbReference type="ARBA" id="ARBA00022679"/>
    </source>
</evidence>
<evidence type="ECO:0000256" key="7">
    <source>
        <dbReference type="ARBA" id="ARBA00022968"/>
    </source>
</evidence>
<evidence type="ECO:0000256" key="11">
    <source>
        <dbReference type="RuleBase" id="RU003832"/>
    </source>
</evidence>
<gene>
    <name evidence="14" type="primary">fut10</name>
    <name evidence="14" type="ORF">Anas_13112</name>
</gene>
<dbReference type="AlphaFoldDB" id="A0A5N5T6I7"/>
<keyword evidence="8 11" id="KW-1133">Transmembrane helix</keyword>
<keyword evidence="10" id="KW-0325">Glycoprotein</keyword>
<feature type="transmembrane region" description="Helical" evidence="11">
    <location>
        <begin position="7"/>
        <end position="25"/>
    </location>
</feature>
<dbReference type="FunFam" id="3.40.50.11660:FF:000002">
    <property type="entry name" value="Alpha-(1,3)-fucosyltransferase"/>
    <property type="match status" value="1"/>
</dbReference>
<dbReference type="EMBL" id="SEYY01009170">
    <property type="protein sequence ID" value="KAB7501877.1"/>
    <property type="molecule type" value="Genomic_DNA"/>
</dbReference>
<dbReference type="InterPro" id="IPR001503">
    <property type="entry name" value="Glyco_trans_10"/>
</dbReference>
<dbReference type="PROSITE" id="PS51257">
    <property type="entry name" value="PROKAR_LIPOPROTEIN"/>
    <property type="match status" value="1"/>
</dbReference>
<name>A0A5N5T6I7_9CRUS</name>
<keyword evidence="4 11" id="KW-0328">Glycosyltransferase</keyword>
<comment type="caution">
    <text evidence="14">The sequence shown here is derived from an EMBL/GenBank/DDBJ whole genome shotgun (WGS) entry which is preliminary data.</text>
</comment>
<organism evidence="14 15">
    <name type="scientific">Armadillidium nasatum</name>
    <dbReference type="NCBI Taxonomy" id="96803"/>
    <lineage>
        <taxon>Eukaryota</taxon>
        <taxon>Metazoa</taxon>
        <taxon>Ecdysozoa</taxon>
        <taxon>Arthropoda</taxon>
        <taxon>Crustacea</taxon>
        <taxon>Multicrustacea</taxon>
        <taxon>Malacostraca</taxon>
        <taxon>Eumalacostraca</taxon>
        <taxon>Peracarida</taxon>
        <taxon>Isopoda</taxon>
        <taxon>Oniscidea</taxon>
        <taxon>Crinocheta</taxon>
        <taxon>Armadillidiidae</taxon>
        <taxon>Armadillidium</taxon>
    </lineage>
</organism>
<feature type="domain" description="Fucosyltransferase C-terminal" evidence="12">
    <location>
        <begin position="173"/>
        <end position="322"/>
    </location>
</feature>
<evidence type="ECO:0000256" key="2">
    <source>
        <dbReference type="ARBA" id="ARBA00004922"/>
    </source>
</evidence>
<evidence type="ECO:0000313" key="14">
    <source>
        <dbReference type="EMBL" id="KAB7501877.1"/>
    </source>
</evidence>
<feature type="domain" description="Fucosyltransferase N-terminal" evidence="13">
    <location>
        <begin position="35"/>
        <end position="137"/>
    </location>
</feature>
<keyword evidence="11" id="KW-0333">Golgi apparatus</keyword>
<keyword evidence="5 11" id="KW-0808">Transferase</keyword>
<protein>
    <recommendedName>
        <fullName evidence="11">Fucosyltransferase</fullName>
        <ecNumber evidence="11">2.4.1.-</ecNumber>
    </recommendedName>
</protein>
<dbReference type="PANTHER" id="PTHR11929">
    <property type="entry name" value="ALPHA- 1,3 -FUCOSYLTRANSFERASE"/>
    <property type="match status" value="1"/>
</dbReference>
<evidence type="ECO:0000256" key="8">
    <source>
        <dbReference type="ARBA" id="ARBA00022989"/>
    </source>
</evidence>
<comment type="pathway">
    <text evidence="2">Protein modification; protein glycosylation.</text>
</comment>
<dbReference type="PANTHER" id="PTHR11929:SF194">
    <property type="entry name" value="ALPHA-(1,3)-FUCOSYLTRANSFERASE 10"/>
    <property type="match status" value="1"/>
</dbReference>
<comment type="similarity">
    <text evidence="3 11">Belongs to the glycosyltransferase 10 family.</text>
</comment>
<keyword evidence="7" id="KW-0735">Signal-anchor</keyword>
<dbReference type="OrthoDB" id="9993460at2759"/>
<comment type="subcellular location">
    <subcellularLocation>
        <location evidence="1 11">Golgi apparatus</location>
        <location evidence="1 11">Golgi stack membrane</location>
        <topology evidence="1 11">Single-pass type II membrane protein</topology>
    </subcellularLocation>
</comment>
<evidence type="ECO:0000313" key="15">
    <source>
        <dbReference type="Proteomes" id="UP000326759"/>
    </source>
</evidence>
<dbReference type="Gene3D" id="3.40.50.11660">
    <property type="entry name" value="Glycosyl transferase family 10, C-terminal domain"/>
    <property type="match status" value="1"/>
</dbReference>
<dbReference type="InterPro" id="IPR038577">
    <property type="entry name" value="GT10-like_C_sf"/>
</dbReference>
<dbReference type="Proteomes" id="UP000326759">
    <property type="component" value="Unassembled WGS sequence"/>
</dbReference>
<evidence type="ECO:0000256" key="6">
    <source>
        <dbReference type="ARBA" id="ARBA00022692"/>
    </source>
</evidence>
<dbReference type="SUPFAM" id="SSF53756">
    <property type="entry name" value="UDP-Glycosyltransferase/glycogen phosphorylase"/>
    <property type="match status" value="1"/>
</dbReference>
<dbReference type="GO" id="GO:0046920">
    <property type="term" value="F:alpha-(1-&gt;3)-fucosyltransferase activity"/>
    <property type="evidence" value="ECO:0007669"/>
    <property type="project" value="TreeGrafter"/>
</dbReference>
<evidence type="ECO:0000256" key="3">
    <source>
        <dbReference type="ARBA" id="ARBA00008919"/>
    </source>
</evidence>
<keyword evidence="15" id="KW-1185">Reference proteome</keyword>
<dbReference type="GO" id="GO:0032580">
    <property type="term" value="C:Golgi cisterna membrane"/>
    <property type="evidence" value="ECO:0007669"/>
    <property type="project" value="UniProtKB-SubCell"/>
</dbReference>
<accession>A0A5N5T6I7</accession>
<evidence type="ECO:0000256" key="1">
    <source>
        <dbReference type="ARBA" id="ARBA00004447"/>
    </source>
</evidence>
<dbReference type="InterPro" id="IPR031481">
    <property type="entry name" value="Glyco_tran_10_N"/>
</dbReference>
<dbReference type="Pfam" id="PF17039">
    <property type="entry name" value="Glyco_tran_10_N"/>
    <property type="match status" value="1"/>
</dbReference>
<dbReference type="InterPro" id="IPR055270">
    <property type="entry name" value="Glyco_tran_10_C"/>
</dbReference>
<keyword evidence="9 11" id="KW-0472">Membrane</keyword>
<proteinExistence type="inferred from homology"/>
<sequence length="446" mass="51589">MKYIRILLLILVSLSCLILYYHILYTSNVIFHAKENTSIIVWWTPFTGLSYNKRVCNYGSCIFTENRSFVQSSHDTKAILFYGSDFSIEDLPLPRKEYHWWGLLHEESPKNQPLFDHEEALSLFNLTSTFRRGSSMPLTLQYLQSIDALTSKHYFVSTSQKNMLLKENHLSPILYLQSDCNPPSKRDDYVKELAKFIPVDSYGSCLNNKELPSDLKGIESMNHPELLKLIAKYKFTLSLENAECEDYITEKLWRPLTVGSVPIYWGSPSVARWIPNNESIVHVRDFSTPQQLANYILNILSDDTLYEKYLSHKLYGKVSNTILIEFMEQRTWGINEDQEHQGTFVDAFECFICDQISKFHNVAKSGSFVANKSHYGCPIPKVVLNSSSANNEFWEEQWHKASGEAHVLNQLILTPPGVFSSDDFYGNVISYLEKTNFFRKHGHEEF</sequence>